<dbReference type="InterPro" id="IPR013024">
    <property type="entry name" value="GGCT-like"/>
</dbReference>
<organism evidence="3 4">
    <name type="scientific">Sulfitobacter aestuariivivens</name>
    <dbReference type="NCBI Taxonomy" id="2766981"/>
    <lineage>
        <taxon>Bacteria</taxon>
        <taxon>Pseudomonadati</taxon>
        <taxon>Pseudomonadota</taxon>
        <taxon>Alphaproteobacteria</taxon>
        <taxon>Rhodobacterales</taxon>
        <taxon>Roseobacteraceae</taxon>
        <taxon>Sulfitobacter</taxon>
    </lineage>
</organism>
<evidence type="ECO:0000313" key="3">
    <source>
        <dbReference type="EMBL" id="MBD3664386.1"/>
    </source>
</evidence>
<reference evidence="3" key="1">
    <citation type="submission" date="2020-08" db="EMBL/GenBank/DDBJ databases">
        <title>Sulfitobacter aestuariivivens sp. nov., isolated from a tidal flat.</title>
        <authorList>
            <person name="Park S."/>
            <person name="Yoon J.-H."/>
        </authorList>
    </citation>
    <scope>NUCLEOTIDE SEQUENCE</scope>
    <source>
        <strain evidence="3">TSTF-M16</strain>
    </source>
</reference>
<dbReference type="GO" id="GO:0006751">
    <property type="term" value="P:glutathione catabolic process"/>
    <property type="evidence" value="ECO:0007669"/>
    <property type="project" value="InterPro"/>
</dbReference>
<evidence type="ECO:0000313" key="4">
    <source>
        <dbReference type="Proteomes" id="UP000635142"/>
    </source>
</evidence>
<dbReference type="InterPro" id="IPR036568">
    <property type="entry name" value="GGCT-like_sf"/>
</dbReference>
<dbReference type="Gene3D" id="3.10.490.10">
    <property type="entry name" value="Gamma-glutamyl cyclotransferase-like"/>
    <property type="match status" value="1"/>
</dbReference>
<dbReference type="PANTHER" id="PTHR12192:SF2">
    <property type="entry name" value="GLUTATHIONE-SPECIFIC GAMMA-GLUTAMYLCYCLOTRANSFERASE 2"/>
    <property type="match status" value="1"/>
</dbReference>
<dbReference type="GO" id="GO:0005737">
    <property type="term" value="C:cytoplasm"/>
    <property type="evidence" value="ECO:0007669"/>
    <property type="project" value="TreeGrafter"/>
</dbReference>
<dbReference type="AlphaFoldDB" id="A0A927D4U6"/>
<sequence>MTMWVFGYGSLLWNPGFEVSEGVIATLPGYARSFCMRSIHHRGTEDHPGLVLALDEQPEQACEGMALRVAPGSEAATLDYLRERELISSAYVEKELTVHLSDGRDVTAVVYVIDEEHVQYCGGLPLEEQAQIIARAVGGRGPNTEYLYNTANHLREVGLHDPALEWLHARVQALAS</sequence>
<dbReference type="CDD" id="cd06661">
    <property type="entry name" value="GGCT_like"/>
    <property type="match status" value="1"/>
</dbReference>
<dbReference type="GO" id="GO:0061928">
    <property type="term" value="F:glutathione specific gamma-glutamylcyclotransferase activity"/>
    <property type="evidence" value="ECO:0007669"/>
    <property type="project" value="UniProtKB-EC"/>
</dbReference>
<dbReference type="InterPro" id="IPR006840">
    <property type="entry name" value="ChaC"/>
</dbReference>
<proteinExistence type="predicted"/>
<keyword evidence="4" id="KW-1185">Reference proteome</keyword>
<name>A0A927D4U6_9RHOB</name>
<protein>
    <recommendedName>
        <fullName evidence="1">glutathione-specific gamma-glutamylcyclotransferase</fullName>
        <ecNumber evidence="1">4.3.2.7</ecNumber>
    </recommendedName>
</protein>
<dbReference type="EMBL" id="JACTAG010000002">
    <property type="protein sequence ID" value="MBD3664386.1"/>
    <property type="molecule type" value="Genomic_DNA"/>
</dbReference>
<dbReference type="Pfam" id="PF04752">
    <property type="entry name" value="ChaC"/>
    <property type="match status" value="1"/>
</dbReference>
<dbReference type="Proteomes" id="UP000635142">
    <property type="component" value="Unassembled WGS sequence"/>
</dbReference>
<evidence type="ECO:0000256" key="2">
    <source>
        <dbReference type="ARBA" id="ARBA00023239"/>
    </source>
</evidence>
<dbReference type="RefSeq" id="WP_191075419.1">
    <property type="nucleotide sequence ID" value="NZ_JACTAG010000002.1"/>
</dbReference>
<keyword evidence="2" id="KW-0456">Lyase</keyword>
<dbReference type="PANTHER" id="PTHR12192">
    <property type="entry name" value="CATION TRANSPORT PROTEIN CHAC-RELATED"/>
    <property type="match status" value="1"/>
</dbReference>
<accession>A0A927D4U6</accession>
<dbReference type="SUPFAM" id="SSF110857">
    <property type="entry name" value="Gamma-glutamyl cyclotransferase-like"/>
    <property type="match status" value="1"/>
</dbReference>
<comment type="caution">
    <text evidence="3">The sequence shown here is derived from an EMBL/GenBank/DDBJ whole genome shotgun (WGS) entry which is preliminary data.</text>
</comment>
<dbReference type="EC" id="4.3.2.7" evidence="1"/>
<gene>
    <name evidence="3" type="ORF">H9Q16_10665</name>
</gene>
<evidence type="ECO:0000256" key="1">
    <source>
        <dbReference type="ARBA" id="ARBA00012344"/>
    </source>
</evidence>